<feature type="domain" description="Uracil-DNA glycosylase-like" evidence="11">
    <location>
        <begin position="380"/>
        <end position="539"/>
    </location>
</feature>
<dbReference type="CDD" id="cd10030">
    <property type="entry name" value="UDG-F4_TTUDGA_SPO1dp_like"/>
    <property type="match status" value="1"/>
</dbReference>
<dbReference type="PANTHER" id="PTHR33693:SF9">
    <property type="entry name" value="TYPE-4 URACIL-DNA GLYCOSYLASE"/>
    <property type="match status" value="1"/>
</dbReference>
<dbReference type="InterPro" id="IPR051536">
    <property type="entry name" value="UDG_Type-4/5"/>
</dbReference>
<dbReference type="SMART" id="SM00986">
    <property type="entry name" value="UDG"/>
    <property type="match status" value="1"/>
</dbReference>
<dbReference type="Pfam" id="PF03167">
    <property type="entry name" value="UDG"/>
    <property type="match status" value="1"/>
</dbReference>
<evidence type="ECO:0000313" key="13">
    <source>
        <dbReference type="Proteomes" id="UP000243719"/>
    </source>
</evidence>
<dbReference type="OrthoDB" id="5290748at2"/>
<evidence type="ECO:0000256" key="8">
    <source>
        <dbReference type="ARBA" id="ARBA00023014"/>
    </source>
</evidence>
<evidence type="ECO:0000259" key="11">
    <source>
        <dbReference type="SMART" id="SM00986"/>
    </source>
</evidence>
<dbReference type="PANTHER" id="PTHR33693">
    <property type="entry name" value="TYPE-5 URACIL-DNA GLYCOSYLASE"/>
    <property type="match status" value="1"/>
</dbReference>
<organism evidence="12 13">
    <name type="scientific">Chitinasiproducens palmae</name>
    <dbReference type="NCBI Taxonomy" id="1770053"/>
    <lineage>
        <taxon>Bacteria</taxon>
        <taxon>Pseudomonadati</taxon>
        <taxon>Pseudomonadota</taxon>
        <taxon>Betaproteobacteria</taxon>
        <taxon>Burkholderiales</taxon>
        <taxon>Burkholderiaceae</taxon>
        <taxon>Chitinasiproducens</taxon>
    </lineage>
</organism>
<keyword evidence="13" id="KW-1185">Reference proteome</keyword>
<dbReference type="Proteomes" id="UP000243719">
    <property type="component" value="Unassembled WGS sequence"/>
</dbReference>
<feature type="compositionally biased region" description="Basic and acidic residues" evidence="10">
    <location>
        <begin position="256"/>
        <end position="267"/>
    </location>
</feature>
<name>A0A1H2PK48_9BURK</name>
<dbReference type="SMART" id="SM00987">
    <property type="entry name" value="UreE_C"/>
    <property type="match status" value="1"/>
</dbReference>
<dbReference type="GO" id="GO:0097506">
    <property type="term" value="F:deaminated base DNA N-glycosylase activity"/>
    <property type="evidence" value="ECO:0007669"/>
    <property type="project" value="UniProtKB-ARBA"/>
</dbReference>
<keyword evidence="6" id="KW-0378">Hydrolase</keyword>
<dbReference type="NCBIfam" id="TIGR00758">
    <property type="entry name" value="UDG_fam4"/>
    <property type="match status" value="1"/>
</dbReference>
<keyword evidence="7" id="KW-0408">Iron</keyword>
<dbReference type="AlphaFoldDB" id="A0A1H2PK48"/>
<dbReference type="InterPro" id="IPR036895">
    <property type="entry name" value="Uracil-DNA_glycosylase-like_sf"/>
</dbReference>
<evidence type="ECO:0000256" key="4">
    <source>
        <dbReference type="ARBA" id="ARBA00022723"/>
    </source>
</evidence>
<dbReference type="InterPro" id="IPR025404">
    <property type="entry name" value="DUF4130"/>
</dbReference>
<keyword evidence="3" id="KW-0004">4Fe-4S</keyword>
<dbReference type="NCBIfam" id="TIGR03914">
    <property type="entry name" value="UDG_fam_dom"/>
    <property type="match status" value="1"/>
</dbReference>
<feature type="region of interest" description="Disordered" evidence="10">
    <location>
        <begin position="256"/>
        <end position="277"/>
    </location>
</feature>
<dbReference type="Pfam" id="PF13566">
    <property type="entry name" value="DUF4130"/>
    <property type="match status" value="1"/>
</dbReference>
<gene>
    <name evidence="12" type="ORF">SAMN05216551_101598</name>
</gene>
<accession>A0A1H2PK48</accession>
<evidence type="ECO:0000256" key="9">
    <source>
        <dbReference type="ARBA" id="ARBA00023204"/>
    </source>
</evidence>
<dbReference type="STRING" id="1770053.SAMN05216551_101598"/>
<dbReference type="RefSeq" id="WP_091904363.1">
    <property type="nucleotide sequence ID" value="NZ_FNLO01000001.1"/>
</dbReference>
<evidence type="ECO:0000256" key="7">
    <source>
        <dbReference type="ARBA" id="ARBA00023004"/>
    </source>
</evidence>
<keyword evidence="9" id="KW-0234">DNA repair</keyword>
<dbReference type="EMBL" id="FNLO01000001">
    <property type="protein sequence ID" value="SDV46743.1"/>
    <property type="molecule type" value="Genomic_DNA"/>
</dbReference>
<dbReference type="GO" id="GO:0051539">
    <property type="term" value="F:4 iron, 4 sulfur cluster binding"/>
    <property type="evidence" value="ECO:0007669"/>
    <property type="project" value="UniProtKB-KW"/>
</dbReference>
<dbReference type="InterPro" id="IPR005273">
    <property type="entry name" value="Ura-DNA_glyco_family4"/>
</dbReference>
<evidence type="ECO:0000256" key="10">
    <source>
        <dbReference type="SAM" id="MobiDB-lite"/>
    </source>
</evidence>
<protein>
    <recommendedName>
        <fullName evidence="2">Type-4 uracil-DNA glycosylase</fullName>
    </recommendedName>
</protein>
<comment type="similarity">
    <text evidence="1">Belongs to the uracil-DNA glycosylase (UDG) superfamily. Type 4 (UDGa) family.</text>
</comment>
<evidence type="ECO:0000256" key="1">
    <source>
        <dbReference type="ARBA" id="ARBA00006521"/>
    </source>
</evidence>
<keyword evidence="8" id="KW-0411">Iron-sulfur</keyword>
<sequence>MQTVTIDDDFGSWRTAARRALIAQLAPDQIEWRTTDSGPAADARQPRAGFLFDDPLPETTAPCLAASETVRTGSTAVSRMPALVEAGDAVDAVGVAPADETNASDATAGFAVPRDVLKRIRTAARASDPQRWSFLYRVVWRYAHGDHAAVLPGDIDGERLTRMARQVTREFHHWRAFLRFSETSDADDAAASASTDAAEAALPVAASGATDPAAAPALVAWCEPEHDILEPLARYFEKRLGRARWMIATPDGVARHDRDGLDIDRSAPQKRPASQDEVEQLWRTYFRSIFNPARVNPALTRQHLPLRYWKHLPEGDLIPRLAAEATTGQRRHAQAPTLRGNTGKQVAVSAHDAQPQRDAATSLDTCRRCPLWEHATQAVGGVGPANATLMLVGEQPGDQEDLSGKPFVGPAGQLLDRAMASADVPRERVYVTNAVKHFKWEPRGKRRLHKTPAQREIDACHVWLEQEIAAHRPRVVVALGATALKSLSAAKAKLSSVLNQPYEQDGMWIVPTYHPSYALRVPDAEARAAAERTIVEALARARELLEAHGT</sequence>
<evidence type="ECO:0000256" key="3">
    <source>
        <dbReference type="ARBA" id="ARBA00022485"/>
    </source>
</evidence>
<evidence type="ECO:0000256" key="2">
    <source>
        <dbReference type="ARBA" id="ARBA00019403"/>
    </source>
</evidence>
<evidence type="ECO:0000313" key="12">
    <source>
        <dbReference type="EMBL" id="SDV46743.1"/>
    </source>
</evidence>
<dbReference type="Gene3D" id="3.40.470.10">
    <property type="entry name" value="Uracil-DNA glycosylase-like domain"/>
    <property type="match status" value="1"/>
</dbReference>
<evidence type="ECO:0000256" key="6">
    <source>
        <dbReference type="ARBA" id="ARBA00022801"/>
    </source>
</evidence>
<reference evidence="13" key="1">
    <citation type="submission" date="2016-09" db="EMBL/GenBank/DDBJ databases">
        <authorList>
            <person name="Varghese N."/>
            <person name="Submissions S."/>
        </authorList>
    </citation>
    <scope>NUCLEOTIDE SEQUENCE [LARGE SCALE GENOMIC DNA]</scope>
    <source>
        <strain evidence="13">JS23</strain>
    </source>
</reference>
<dbReference type="GO" id="GO:0046872">
    <property type="term" value="F:metal ion binding"/>
    <property type="evidence" value="ECO:0007669"/>
    <property type="project" value="UniProtKB-KW"/>
</dbReference>
<dbReference type="GO" id="GO:0006281">
    <property type="term" value="P:DNA repair"/>
    <property type="evidence" value="ECO:0007669"/>
    <property type="project" value="UniProtKB-KW"/>
</dbReference>
<dbReference type="SUPFAM" id="SSF52141">
    <property type="entry name" value="Uracil-DNA glycosylase-like"/>
    <property type="match status" value="1"/>
</dbReference>
<keyword evidence="5" id="KW-0227">DNA damage</keyword>
<proteinExistence type="inferred from homology"/>
<dbReference type="NCBIfam" id="TIGR03915">
    <property type="entry name" value="SAM_7_link_chp"/>
    <property type="match status" value="1"/>
</dbReference>
<dbReference type="InterPro" id="IPR023875">
    <property type="entry name" value="DNA_repair_put"/>
</dbReference>
<evidence type="ECO:0000256" key="5">
    <source>
        <dbReference type="ARBA" id="ARBA00022763"/>
    </source>
</evidence>
<keyword evidence="4" id="KW-0479">Metal-binding</keyword>
<dbReference type="InterPro" id="IPR005122">
    <property type="entry name" value="Uracil-DNA_glycosylase-like"/>
</dbReference>